<dbReference type="InterPro" id="IPR011990">
    <property type="entry name" value="TPR-like_helical_dom_sf"/>
</dbReference>
<proteinExistence type="predicted"/>
<dbReference type="Proteomes" id="UP000199636">
    <property type="component" value="Unassembled WGS sequence"/>
</dbReference>
<protein>
    <submittedName>
        <fullName evidence="4">Tetratricopeptide repeat-containing protein</fullName>
    </submittedName>
</protein>
<organism evidence="4 5">
    <name type="scientific">Pseudomonas panipatensis</name>
    <dbReference type="NCBI Taxonomy" id="428992"/>
    <lineage>
        <taxon>Bacteria</taxon>
        <taxon>Pseudomonadati</taxon>
        <taxon>Pseudomonadota</taxon>
        <taxon>Gammaproteobacteria</taxon>
        <taxon>Pseudomonadales</taxon>
        <taxon>Pseudomonadaceae</taxon>
        <taxon>Pseudomonas</taxon>
    </lineage>
</organism>
<feature type="repeat" description="TPR" evidence="3">
    <location>
        <begin position="181"/>
        <end position="214"/>
    </location>
</feature>
<evidence type="ECO:0000313" key="4">
    <source>
        <dbReference type="EMBL" id="SDH39730.1"/>
    </source>
</evidence>
<keyword evidence="5" id="KW-1185">Reference proteome</keyword>
<dbReference type="InterPro" id="IPR051685">
    <property type="entry name" value="Ycf3/AcsC/BcsC/TPR_MFPF"/>
</dbReference>
<dbReference type="InterPro" id="IPR019734">
    <property type="entry name" value="TPR_rpt"/>
</dbReference>
<evidence type="ECO:0000256" key="1">
    <source>
        <dbReference type="ARBA" id="ARBA00022737"/>
    </source>
</evidence>
<reference evidence="5" key="1">
    <citation type="submission" date="2016-10" db="EMBL/GenBank/DDBJ databases">
        <authorList>
            <person name="Varghese N."/>
            <person name="Submissions S."/>
        </authorList>
    </citation>
    <scope>NUCLEOTIDE SEQUENCE [LARGE SCALE GENOMIC DNA]</scope>
    <source>
        <strain evidence="5">CCM 7469</strain>
    </source>
</reference>
<keyword evidence="1" id="KW-0677">Repeat</keyword>
<evidence type="ECO:0000256" key="3">
    <source>
        <dbReference type="PROSITE-ProRule" id="PRU00339"/>
    </source>
</evidence>
<dbReference type="AlphaFoldDB" id="A0A1G8C433"/>
<name>A0A1G8C433_9PSED</name>
<accession>A0A1G8C433</accession>
<sequence>MFKPNVQAEVQRIANALNDAERTENVPLQIRLYQQLLQHLPDLALGHAHLASLLLKQGDEIAAQTHVEQALALPQDDKVDATLFDELATRPRFNGNLVQAQRWYDAAPNLWRFKLLLAALNRIESHVEAEQLLVKTLEQPLPAHEQTQVLNLLAQLYYNTARFHESIACCQLGLEQAPESVPLNFNLAVALEQVARYREAFAAYSKVLSLEPEHVATHNNLALLMLRLGEFESGWRHYEWRWAQVQKEHEQHFSIPRWQGEPLQGKTLLIWAEQGIGDHIMFASMLDELSALGGTVYYEIYERLDALFRRSFPTVQFIRRELQGTAQDGSQTMHRQSWPKSDYHIPMGSLGALLRPSLESFPRRQQYLKADPEQVAAIRTDYAQRFPGKRLIGVSWRGGTSVSNEKQSRRIGLDSLGILARLPNVQLINLQYGDTREERERALAHGVSIHHDDSVDPLYDMDRQAAQIAALDAVVSIDNTTVHLAGALGVPTYALLPLNPNWRWGLEEGPSYWYPSVKRVRNRELNDWNAALASVAAQLQADGIL</sequence>
<dbReference type="PROSITE" id="PS50005">
    <property type="entry name" value="TPR"/>
    <property type="match status" value="1"/>
</dbReference>
<gene>
    <name evidence="4" type="ORF">SAMN05216272_101361</name>
</gene>
<dbReference type="SUPFAM" id="SSF53756">
    <property type="entry name" value="UDP-Glycosyltransferase/glycogen phosphorylase"/>
    <property type="match status" value="1"/>
</dbReference>
<dbReference type="RefSeq" id="WP_090260211.1">
    <property type="nucleotide sequence ID" value="NZ_FNDS01000001.1"/>
</dbReference>
<dbReference type="SUPFAM" id="SSF48452">
    <property type="entry name" value="TPR-like"/>
    <property type="match status" value="1"/>
</dbReference>
<dbReference type="PANTHER" id="PTHR44943:SF8">
    <property type="entry name" value="TPR REPEAT-CONTAINING PROTEIN MJ0263"/>
    <property type="match status" value="1"/>
</dbReference>
<dbReference type="Gene3D" id="1.25.40.10">
    <property type="entry name" value="Tetratricopeptide repeat domain"/>
    <property type="match status" value="2"/>
</dbReference>
<evidence type="ECO:0000256" key="2">
    <source>
        <dbReference type="ARBA" id="ARBA00022803"/>
    </source>
</evidence>
<dbReference type="PANTHER" id="PTHR44943">
    <property type="entry name" value="CELLULOSE SYNTHASE OPERON PROTEIN C"/>
    <property type="match status" value="1"/>
</dbReference>
<dbReference type="EMBL" id="FNDS01000001">
    <property type="protein sequence ID" value="SDH39730.1"/>
    <property type="molecule type" value="Genomic_DNA"/>
</dbReference>
<evidence type="ECO:0000313" key="5">
    <source>
        <dbReference type="Proteomes" id="UP000199636"/>
    </source>
</evidence>
<dbReference type="STRING" id="428992.SAMN05216272_101361"/>
<dbReference type="Gene3D" id="3.40.50.2000">
    <property type="entry name" value="Glycogen Phosphorylase B"/>
    <property type="match status" value="1"/>
</dbReference>
<dbReference type="OrthoDB" id="238183at2"/>
<dbReference type="SMART" id="SM00028">
    <property type="entry name" value="TPR"/>
    <property type="match status" value="3"/>
</dbReference>
<keyword evidence="2 3" id="KW-0802">TPR repeat</keyword>
<dbReference type="Pfam" id="PF13181">
    <property type="entry name" value="TPR_8"/>
    <property type="match status" value="2"/>
</dbReference>